<gene>
    <name evidence="1" type="ORF">CSUB01_12251</name>
</gene>
<dbReference type="Proteomes" id="UP000027238">
    <property type="component" value="Unassembled WGS sequence"/>
</dbReference>
<name>A0A066XJY4_COLSU</name>
<protein>
    <submittedName>
        <fullName evidence="1">Uncharacterized protein</fullName>
    </submittedName>
</protein>
<comment type="caution">
    <text evidence="1">The sequence shown here is derived from an EMBL/GenBank/DDBJ whole genome shotgun (WGS) entry which is preliminary data.</text>
</comment>
<proteinExistence type="predicted"/>
<dbReference type="OrthoDB" id="4851228at2759"/>
<organism evidence="1 2">
    <name type="scientific">Colletotrichum sublineola</name>
    <name type="common">Sorghum anthracnose fungus</name>
    <dbReference type="NCBI Taxonomy" id="1173701"/>
    <lineage>
        <taxon>Eukaryota</taxon>
        <taxon>Fungi</taxon>
        <taxon>Dikarya</taxon>
        <taxon>Ascomycota</taxon>
        <taxon>Pezizomycotina</taxon>
        <taxon>Sordariomycetes</taxon>
        <taxon>Hypocreomycetidae</taxon>
        <taxon>Glomerellales</taxon>
        <taxon>Glomerellaceae</taxon>
        <taxon>Colletotrichum</taxon>
        <taxon>Colletotrichum graminicola species complex</taxon>
    </lineage>
</organism>
<feature type="non-terminal residue" evidence="1">
    <location>
        <position position="219"/>
    </location>
</feature>
<dbReference type="AlphaFoldDB" id="A0A066XJY4"/>
<keyword evidence="2" id="KW-1185">Reference proteome</keyword>
<sequence>MIGLLDESFSACEVEELAKATFTAKEKQILSIDNPLAFNGGIVTLTADGKMILKQKGQGKKLRPIDLTATDTINFDYSVAAQHQVPQAEEIKALNWRIKWQMDNPNRSLTFQLLDLAAAKLFVFVDGSFANNKDMTSQLGFLITLANEITSEGPDNGDEFTMTGNIVYFSLTKCKRVTRSVLASEVYGMVAGADMAYAISTTLKMVTDRMGLPLILTIL</sequence>
<dbReference type="STRING" id="1173701.A0A066XJY4"/>
<dbReference type="HOGENOM" id="CLU_1094207_0_0_1"/>
<evidence type="ECO:0000313" key="2">
    <source>
        <dbReference type="Proteomes" id="UP000027238"/>
    </source>
</evidence>
<reference evidence="2" key="1">
    <citation type="journal article" date="2014" name="Genome Announc.">
        <title>Draft genome sequence of Colletotrichum sublineola, a destructive pathogen of cultivated sorghum.</title>
        <authorList>
            <person name="Baroncelli R."/>
            <person name="Sanz-Martin J.M."/>
            <person name="Rech G.E."/>
            <person name="Sukno S.A."/>
            <person name="Thon M.R."/>
        </authorList>
    </citation>
    <scope>NUCLEOTIDE SEQUENCE [LARGE SCALE GENOMIC DNA]</scope>
    <source>
        <strain evidence="2">TX430BB</strain>
    </source>
</reference>
<accession>A0A066XJY4</accession>
<dbReference type="eggNOG" id="KOG0017">
    <property type="taxonomic scope" value="Eukaryota"/>
</dbReference>
<evidence type="ECO:0000313" key="1">
    <source>
        <dbReference type="EMBL" id="KDN69177.1"/>
    </source>
</evidence>
<dbReference type="OMA" id="KCCRITR"/>
<dbReference type="EMBL" id="JMSE01000544">
    <property type="protein sequence ID" value="KDN69177.1"/>
    <property type="molecule type" value="Genomic_DNA"/>
</dbReference>